<comment type="cofactor">
    <cofactor evidence="2 10">
        <name>NAD(+)</name>
        <dbReference type="ChEBI" id="CHEBI:57540"/>
    </cofactor>
</comment>
<evidence type="ECO:0000313" key="12">
    <source>
        <dbReference type="EMBL" id="CAA9251035.1"/>
    </source>
</evidence>
<dbReference type="PANTHER" id="PTHR43725">
    <property type="entry name" value="UDP-GLUCOSE 4-EPIMERASE"/>
    <property type="match status" value="1"/>
</dbReference>
<dbReference type="GO" id="GO:0033499">
    <property type="term" value="P:galactose catabolic process via UDP-galactose, Leloir pathway"/>
    <property type="evidence" value="ECO:0007669"/>
    <property type="project" value="TreeGrafter"/>
</dbReference>
<comment type="catalytic activity">
    <reaction evidence="1 10">
        <text>UDP-alpha-D-glucose = UDP-alpha-D-galactose</text>
        <dbReference type="Rhea" id="RHEA:22168"/>
        <dbReference type="ChEBI" id="CHEBI:58885"/>
        <dbReference type="ChEBI" id="CHEBI:66914"/>
        <dbReference type="EC" id="5.1.3.2"/>
    </reaction>
</comment>
<comment type="similarity">
    <text evidence="4 10">Belongs to the NAD(P)-dependent epimerase/dehydratase family.</text>
</comment>
<dbReference type="Gene3D" id="3.90.25.10">
    <property type="entry name" value="UDP-galactose 4-epimerase, domain 1"/>
    <property type="match status" value="1"/>
</dbReference>
<evidence type="ECO:0000256" key="6">
    <source>
        <dbReference type="ARBA" id="ARBA00018569"/>
    </source>
</evidence>
<feature type="domain" description="NAD-dependent epimerase/dehydratase" evidence="11">
    <location>
        <begin position="3"/>
        <end position="246"/>
    </location>
</feature>
<reference evidence="12" key="1">
    <citation type="submission" date="2020-02" db="EMBL/GenBank/DDBJ databases">
        <authorList>
            <person name="Meier V. D."/>
        </authorList>
    </citation>
    <scope>NUCLEOTIDE SEQUENCE</scope>
    <source>
        <strain evidence="12">AVDCRST_MAG42</strain>
    </source>
</reference>
<dbReference type="UniPathway" id="UPA00214"/>
<dbReference type="SUPFAM" id="SSF51735">
    <property type="entry name" value="NAD(P)-binding Rossmann-fold domains"/>
    <property type="match status" value="1"/>
</dbReference>
<evidence type="ECO:0000256" key="1">
    <source>
        <dbReference type="ARBA" id="ARBA00000083"/>
    </source>
</evidence>
<keyword evidence="7 10" id="KW-0520">NAD</keyword>
<dbReference type="EMBL" id="CADCTA010000079">
    <property type="protein sequence ID" value="CAA9251035.1"/>
    <property type="molecule type" value="Genomic_DNA"/>
</dbReference>
<proteinExistence type="inferred from homology"/>
<dbReference type="InterPro" id="IPR036291">
    <property type="entry name" value="NAD(P)-bd_dom_sf"/>
</dbReference>
<dbReference type="EC" id="5.1.3.2" evidence="5 10"/>
<evidence type="ECO:0000256" key="7">
    <source>
        <dbReference type="ARBA" id="ARBA00023027"/>
    </source>
</evidence>
<evidence type="ECO:0000256" key="5">
    <source>
        <dbReference type="ARBA" id="ARBA00013189"/>
    </source>
</evidence>
<protein>
    <recommendedName>
        <fullName evidence="6 10">UDP-glucose 4-epimerase</fullName>
        <ecNumber evidence="5 10">5.1.3.2</ecNumber>
    </recommendedName>
</protein>
<keyword evidence="8 10" id="KW-0413">Isomerase</keyword>
<organism evidence="12">
    <name type="scientific">uncultured Chthoniobacterales bacterium</name>
    <dbReference type="NCBI Taxonomy" id="1836801"/>
    <lineage>
        <taxon>Bacteria</taxon>
        <taxon>Pseudomonadati</taxon>
        <taxon>Verrucomicrobiota</taxon>
        <taxon>Spartobacteria</taxon>
        <taxon>Chthoniobacterales</taxon>
        <taxon>environmental samples</taxon>
    </lineage>
</organism>
<evidence type="ECO:0000256" key="3">
    <source>
        <dbReference type="ARBA" id="ARBA00004947"/>
    </source>
</evidence>
<name>A0A6J4IGB7_9BACT</name>
<dbReference type="GO" id="GO:0003978">
    <property type="term" value="F:UDP-glucose 4-epimerase activity"/>
    <property type="evidence" value="ECO:0007669"/>
    <property type="project" value="UniProtKB-UniRule"/>
</dbReference>
<accession>A0A6J4IGB7</accession>
<gene>
    <name evidence="12" type="ORF">AVDCRST_MAG42-2237</name>
</gene>
<comment type="pathway">
    <text evidence="3 10">Carbohydrate metabolism; galactose metabolism.</text>
</comment>
<dbReference type="AlphaFoldDB" id="A0A6J4IGB7"/>
<dbReference type="NCBIfam" id="TIGR01179">
    <property type="entry name" value="galE"/>
    <property type="match status" value="1"/>
</dbReference>
<evidence type="ECO:0000256" key="2">
    <source>
        <dbReference type="ARBA" id="ARBA00001911"/>
    </source>
</evidence>
<evidence type="ECO:0000256" key="9">
    <source>
        <dbReference type="ARBA" id="ARBA00023277"/>
    </source>
</evidence>
<comment type="subunit">
    <text evidence="10">Homodimer.</text>
</comment>
<evidence type="ECO:0000256" key="10">
    <source>
        <dbReference type="RuleBase" id="RU366046"/>
    </source>
</evidence>
<dbReference type="InterPro" id="IPR005886">
    <property type="entry name" value="UDP_G4E"/>
</dbReference>
<keyword evidence="9 10" id="KW-0119">Carbohydrate metabolism</keyword>
<evidence type="ECO:0000259" key="11">
    <source>
        <dbReference type="Pfam" id="PF01370"/>
    </source>
</evidence>
<dbReference type="CDD" id="cd05247">
    <property type="entry name" value="UDP_G4E_1_SDR_e"/>
    <property type="match status" value="1"/>
</dbReference>
<dbReference type="Pfam" id="PF01370">
    <property type="entry name" value="Epimerase"/>
    <property type="match status" value="1"/>
</dbReference>
<evidence type="ECO:0000256" key="4">
    <source>
        <dbReference type="ARBA" id="ARBA00007637"/>
    </source>
</evidence>
<dbReference type="InterPro" id="IPR001509">
    <property type="entry name" value="Epimerase_deHydtase"/>
</dbReference>
<sequence>MKILVVGGAGYIGSICAELLLDEGHTVGVFDNLTEGHRRSVDSRAELIEGDLSQREQIEAALNQLKPDAVMHFAASALVGESMENPSKYFRNNVANGLNLLDAMVATGVKRLVFSSTCATFGPPDRIPLDETQPQRPINPYGESKLAFERILRWYDQIHGLRFVALRYFNAAGASANFGEDHRIETHLIPNILKVALGQKSHVEIYGTDYETPDGTCIRDYIHILDLGQAHILALDSPRSEFYNIGTGGGTSVREVIDTCRQITGHEIPVVEKPRRAGDPPRLIAASEKIKRELGWQPRYQRIDAIIESAWKWHQQFPNGYGD</sequence>
<dbReference type="PANTHER" id="PTHR43725:SF53">
    <property type="entry name" value="UDP-ARABINOSE 4-EPIMERASE 1"/>
    <property type="match status" value="1"/>
</dbReference>
<evidence type="ECO:0000256" key="8">
    <source>
        <dbReference type="ARBA" id="ARBA00023235"/>
    </source>
</evidence>
<dbReference type="Gene3D" id="3.40.50.720">
    <property type="entry name" value="NAD(P)-binding Rossmann-like Domain"/>
    <property type="match status" value="1"/>
</dbReference>